<keyword evidence="1" id="KW-0496">Mitochondrion</keyword>
<accession>A0A1Y0B3Z7</accession>
<reference evidence="1" key="1">
    <citation type="submission" date="2017-03" db="EMBL/GenBank/DDBJ databases">
        <title>The mitochondrial genome of the carnivorous plant Utricularia reniformis (Lentibulariaceae): structure, comparative analysis and evolutionary landmarks.</title>
        <authorList>
            <person name="Silva S.R."/>
            <person name="Alvarenga D.O."/>
            <person name="Michael T.P."/>
            <person name="Miranda V.F.O."/>
            <person name="Varani A.M."/>
        </authorList>
    </citation>
    <scope>NUCLEOTIDE SEQUENCE</scope>
</reference>
<name>A0A1Y0B3Z7_9LAMI</name>
<organism evidence="1">
    <name type="scientific">Utricularia reniformis</name>
    <dbReference type="NCBI Taxonomy" id="192314"/>
    <lineage>
        <taxon>Eukaryota</taxon>
        <taxon>Viridiplantae</taxon>
        <taxon>Streptophyta</taxon>
        <taxon>Embryophyta</taxon>
        <taxon>Tracheophyta</taxon>
        <taxon>Spermatophyta</taxon>
        <taxon>Magnoliopsida</taxon>
        <taxon>eudicotyledons</taxon>
        <taxon>Gunneridae</taxon>
        <taxon>Pentapetalae</taxon>
        <taxon>asterids</taxon>
        <taxon>lamiids</taxon>
        <taxon>Lamiales</taxon>
        <taxon>Lentibulariaceae</taxon>
        <taxon>Utricularia</taxon>
    </lineage>
</organism>
<proteinExistence type="predicted"/>
<sequence length="34" mass="3865">MHRFTEITPAIPLRLHQFVLGPFRSGTPVLCTDI</sequence>
<protein>
    <submittedName>
        <fullName evidence="1">Uncharacterized protein</fullName>
    </submittedName>
</protein>
<dbReference type="EMBL" id="KY774314">
    <property type="protein sequence ID" value="ART32118.1"/>
    <property type="molecule type" value="Genomic_DNA"/>
</dbReference>
<gene>
    <name evidence="1" type="ORF">AEK19_MT1956</name>
</gene>
<dbReference type="AlphaFoldDB" id="A0A1Y0B3Z7"/>
<geneLocation type="mitochondrion" evidence="1"/>
<evidence type="ECO:0000313" key="1">
    <source>
        <dbReference type="EMBL" id="ART32118.1"/>
    </source>
</evidence>